<sequence>MNIRSRRGGRRGIIEVDEGVCTRIDSFEGCGLGAIKGGKGCISPDRCFPFLLSINGKDERNKSEMPERIGTKEESTKRMLLSKWKEKKKSDEHKRVQSILWMLKQEEHSHGKGENERTEREKESVFVQVSSPLVSLLIFHPSLTHL</sequence>
<dbReference type="InParanoid" id="A0A482XNU7"/>
<dbReference type="Proteomes" id="UP000291343">
    <property type="component" value="Unassembled WGS sequence"/>
</dbReference>
<protein>
    <submittedName>
        <fullName evidence="2">Uncharacterized protein</fullName>
    </submittedName>
</protein>
<reference evidence="2 3" key="1">
    <citation type="journal article" date="2017" name="Gigascience">
        <title>Genome sequence of the small brown planthopper, Laodelphax striatellus.</title>
        <authorList>
            <person name="Zhu J."/>
            <person name="Jiang F."/>
            <person name="Wang X."/>
            <person name="Yang P."/>
            <person name="Bao Y."/>
            <person name="Zhao W."/>
            <person name="Wang W."/>
            <person name="Lu H."/>
            <person name="Wang Q."/>
            <person name="Cui N."/>
            <person name="Li J."/>
            <person name="Chen X."/>
            <person name="Luo L."/>
            <person name="Yu J."/>
            <person name="Kang L."/>
            <person name="Cui F."/>
        </authorList>
    </citation>
    <scope>NUCLEOTIDE SEQUENCE [LARGE SCALE GENOMIC DNA]</scope>
    <source>
        <strain evidence="2">Lst14</strain>
    </source>
</reference>
<organism evidence="2 3">
    <name type="scientific">Laodelphax striatellus</name>
    <name type="common">Small brown planthopper</name>
    <name type="synonym">Delphax striatella</name>
    <dbReference type="NCBI Taxonomy" id="195883"/>
    <lineage>
        <taxon>Eukaryota</taxon>
        <taxon>Metazoa</taxon>
        <taxon>Ecdysozoa</taxon>
        <taxon>Arthropoda</taxon>
        <taxon>Hexapoda</taxon>
        <taxon>Insecta</taxon>
        <taxon>Pterygota</taxon>
        <taxon>Neoptera</taxon>
        <taxon>Paraneoptera</taxon>
        <taxon>Hemiptera</taxon>
        <taxon>Auchenorrhyncha</taxon>
        <taxon>Fulgoroidea</taxon>
        <taxon>Delphacidae</taxon>
        <taxon>Criomorphinae</taxon>
        <taxon>Laodelphax</taxon>
    </lineage>
</organism>
<evidence type="ECO:0000256" key="1">
    <source>
        <dbReference type="SAM" id="MobiDB-lite"/>
    </source>
</evidence>
<gene>
    <name evidence="2" type="ORF">LSTR_LSTR011796</name>
</gene>
<evidence type="ECO:0000313" key="2">
    <source>
        <dbReference type="EMBL" id="RZF47059.1"/>
    </source>
</evidence>
<comment type="caution">
    <text evidence="2">The sequence shown here is derived from an EMBL/GenBank/DDBJ whole genome shotgun (WGS) entry which is preliminary data.</text>
</comment>
<feature type="region of interest" description="Disordered" evidence="1">
    <location>
        <begin position="59"/>
        <end position="89"/>
    </location>
</feature>
<keyword evidence="3" id="KW-1185">Reference proteome</keyword>
<dbReference type="AlphaFoldDB" id="A0A482XNU7"/>
<evidence type="ECO:0000313" key="3">
    <source>
        <dbReference type="Proteomes" id="UP000291343"/>
    </source>
</evidence>
<proteinExistence type="predicted"/>
<accession>A0A482XNU7</accession>
<dbReference type="EMBL" id="QKKF02004910">
    <property type="protein sequence ID" value="RZF47059.1"/>
    <property type="molecule type" value="Genomic_DNA"/>
</dbReference>
<name>A0A482XNU7_LAOST</name>
<feature type="compositionally biased region" description="Basic and acidic residues" evidence="1">
    <location>
        <begin position="59"/>
        <end position="77"/>
    </location>
</feature>